<dbReference type="AlphaFoldDB" id="A0A918JSB3"/>
<keyword evidence="1" id="KW-1133">Transmembrane helix</keyword>
<keyword evidence="1" id="KW-0812">Transmembrane</keyword>
<organism evidence="3 4">
    <name type="scientific">Alteromonas halophila</name>
    <dbReference type="NCBI Taxonomy" id="516698"/>
    <lineage>
        <taxon>Bacteria</taxon>
        <taxon>Pseudomonadati</taxon>
        <taxon>Pseudomonadota</taxon>
        <taxon>Gammaproteobacteria</taxon>
        <taxon>Alteromonadales</taxon>
        <taxon>Alteromonadaceae</taxon>
        <taxon>Alteromonas/Salinimonas group</taxon>
        <taxon>Alteromonas</taxon>
    </lineage>
</organism>
<sequence length="145" mass="16757">MVLAVLIALVGVLAACLTHYYVLYGLQRYYVKCDCCLSVWQAMLALLIIFAVHIVESFYFTGIYWAAHQLLELGEFTKAFKPIFRDYFYHSLVTMTTLGLSEFNPEGHIKFITAMQSLLGFMMLTWSATFYYKLFSQEIPNKKSN</sequence>
<feature type="domain" description="Potassium channel" evidence="2">
    <location>
        <begin position="81"/>
        <end position="134"/>
    </location>
</feature>
<reference evidence="3" key="1">
    <citation type="journal article" date="2014" name="Int. J. Syst. Evol. Microbiol.">
        <title>Complete genome sequence of Corynebacterium casei LMG S-19264T (=DSM 44701T), isolated from a smear-ripened cheese.</title>
        <authorList>
            <consortium name="US DOE Joint Genome Institute (JGI-PGF)"/>
            <person name="Walter F."/>
            <person name="Albersmeier A."/>
            <person name="Kalinowski J."/>
            <person name="Ruckert C."/>
        </authorList>
    </citation>
    <scope>NUCLEOTIDE SEQUENCE</scope>
    <source>
        <strain evidence="3">KCTC 22164</strain>
    </source>
</reference>
<keyword evidence="1" id="KW-0472">Membrane</keyword>
<protein>
    <recommendedName>
        <fullName evidence="2">Potassium channel domain-containing protein</fullName>
    </recommendedName>
</protein>
<dbReference type="RefSeq" id="WP_147402509.1">
    <property type="nucleotide sequence ID" value="NZ_BMXP01000020.1"/>
</dbReference>
<feature type="transmembrane region" description="Helical" evidence="1">
    <location>
        <begin position="111"/>
        <end position="132"/>
    </location>
</feature>
<evidence type="ECO:0000256" key="1">
    <source>
        <dbReference type="SAM" id="Phobius"/>
    </source>
</evidence>
<dbReference type="Pfam" id="PF07885">
    <property type="entry name" value="Ion_trans_2"/>
    <property type="match status" value="1"/>
</dbReference>
<evidence type="ECO:0000313" key="4">
    <source>
        <dbReference type="Proteomes" id="UP000631300"/>
    </source>
</evidence>
<name>A0A918JSB3_9ALTE</name>
<dbReference type="Proteomes" id="UP000631300">
    <property type="component" value="Unassembled WGS sequence"/>
</dbReference>
<reference evidence="3" key="2">
    <citation type="submission" date="2020-09" db="EMBL/GenBank/DDBJ databases">
        <authorList>
            <person name="Sun Q."/>
            <person name="Kim S."/>
        </authorList>
    </citation>
    <scope>NUCLEOTIDE SEQUENCE</scope>
    <source>
        <strain evidence="3">KCTC 22164</strain>
    </source>
</reference>
<dbReference type="InterPro" id="IPR013099">
    <property type="entry name" value="K_chnl_dom"/>
</dbReference>
<evidence type="ECO:0000313" key="3">
    <source>
        <dbReference type="EMBL" id="GGW97961.1"/>
    </source>
</evidence>
<evidence type="ECO:0000259" key="2">
    <source>
        <dbReference type="Pfam" id="PF07885"/>
    </source>
</evidence>
<dbReference type="EMBL" id="BMXP01000020">
    <property type="protein sequence ID" value="GGW97961.1"/>
    <property type="molecule type" value="Genomic_DNA"/>
</dbReference>
<proteinExistence type="predicted"/>
<comment type="caution">
    <text evidence="3">The sequence shown here is derived from an EMBL/GenBank/DDBJ whole genome shotgun (WGS) entry which is preliminary data.</text>
</comment>
<keyword evidence="4" id="KW-1185">Reference proteome</keyword>
<gene>
    <name evidence="3" type="ORF">GCM10007391_34970</name>
</gene>
<feature type="transmembrane region" description="Helical" evidence="1">
    <location>
        <begin position="38"/>
        <end position="66"/>
    </location>
</feature>
<dbReference type="Gene3D" id="1.10.287.70">
    <property type="match status" value="1"/>
</dbReference>
<dbReference type="SUPFAM" id="SSF81324">
    <property type="entry name" value="Voltage-gated potassium channels"/>
    <property type="match status" value="1"/>
</dbReference>
<accession>A0A918JSB3</accession>